<dbReference type="EMBL" id="DS113534">
    <property type="protein sequence ID" value="EAY02511.1"/>
    <property type="molecule type" value="Genomic_DNA"/>
</dbReference>
<reference evidence="8" key="1">
    <citation type="submission" date="2006-10" db="EMBL/GenBank/DDBJ databases">
        <authorList>
            <person name="Amadeo P."/>
            <person name="Zhao Q."/>
            <person name="Wortman J."/>
            <person name="Fraser-Liggett C."/>
            <person name="Carlton J."/>
        </authorList>
    </citation>
    <scope>NUCLEOTIDE SEQUENCE</scope>
    <source>
        <strain evidence="8">G3</strain>
    </source>
</reference>
<dbReference type="InterPro" id="IPR001005">
    <property type="entry name" value="SANT/Myb"/>
</dbReference>
<feature type="domain" description="HTH myb-type" evidence="7">
    <location>
        <begin position="15"/>
        <end position="70"/>
    </location>
</feature>
<evidence type="ECO:0000256" key="4">
    <source>
        <dbReference type="ARBA" id="ARBA00023242"/>
    </source>
</evidence>
<dbReference type="SMR" id="A2EXX8"/>
<feature type="compositionally biased region" description="Low complexity" evidence="5">
    <location>
        <begin position="123"/>
        <end position="140"/>
    </location>
</feature>
<dbReference type="SUPFAM" id="SSF46689">
    <property type="entry name" value="Homeodomain-like"/>
    <property type="match status" value="1"/>
</dbReference>
<dbReference type="AlphaFoldDB" id="A2EXX8"/>
<keyword evidence="4" id="KW-0539">Nucleus</keyword>
<feature type="domain" description="Myb-like" evidence="6">
    <location>
        <begin position="67"/>
        <end position="117"/>
    </location>
</feature>
<evidence type="ECO:0000256" key="1">
    <source>
        <dbReference type="ARBA" id="ARBA00023015"/>
    </source>
</evidence>
<dbReference type="STRING" id="5722.A2EXX8"/>
<dbReference type="Proteomes" id="UP000001542">
    <property type="component" value="Unassembled WGS sequence"/>
</dbReference>
<evidence type="ECO:0000259" key="6">
    <source>
        <dbReference type="PROSITE" id="PS50090"/>
    </source>
</evidence>
<evidence type="ECO:0000256" key="2">
    <source>
        <dbReference type="ARBA" id="ARBA00023125"/>
    </source>
</evidence>
<keyword evidence="10" id="KW-1185">Reference proteome</keyword>
<feature type="region of interest" description="Disordered" evidence="5">
    <location>
        <begin position="1"/>
        <end position="23"/>
    </location>
</feature>
<feature type="region of interest" description="Disordered" evidence="5">
    <location>
        <begin position="121"/>
        <end position="184"/>
    </location>
</feature>
<feature type="domain" description="HTH myb-type" evidence="7">
    <location>
        <begin position="71"/>
        <end position="121"/>
    </location>
</feature>
<keyword evidence="1" id="KW-0805">Transcription regulation</keyword>
<dbReference type="PANTHER" id="PTHR46621">
    <property type="entry name" value="SNRNA-ACTIVATING PROTEIN COMPLEX SUBUNIT 4"/>
    <property type="match status" value="1"/>
</dbReference>
<evidence type="ECO:0000313" key="9">
    <source>
        <dbReference type="EMBL" id="EAY02512.1"/>
    </source>
</evidence>
<evidence type="ECO:0000313" key="8">
    <source>
        <dbReference type="EMBL" id="EAY02511.1"/>
    </source>
</evidence>
<evidence type="ECO:0000256" key="3">
    <source>
        <dbReference type="ARBA" id="ARBA00023163"/>
    </source>
</evidence>
<dbReference type="RefSeq" id="XP_001314751.1">
    <property type="nucleotide sequence ID" value="XM_001314717.1"/>
</dbReference>
<keyword evidence="3" id="KW-0804">Transcription</keyword>
<evidence type="ECO:0000259" key="7">
    <source>
        <dbReference type="PROSITE" id="PS51294"/>
    </source>
</evidence>
<organism evidence="8 10">
    <name type="scientific">Trichomonas vaginalis (strain ATCC PRA-98 / G3)</name>
    <dbReference type="NCBI Taxonomy" id="412133"/>
    <lineage>
        <taxon>Eukaryota</taxon>
        <taxon>Metamonada</taxon>
        <taxon>Parabasalia</taxon>
        <taxon>Trichomonadida</taxon>
        <taxon>Trichomonadidae</taxon>
        <taxon>Trichomonas</taxon>
    </lineage>
</organism>
<dbReference type="InterPro" id="IPR009057">
    <property type="entry name" value="Homeodomain-like_sf"/>
</dbReference>
<protein>
    <submittedName>
        <fullName evidence="8">Myb-like DNA-binding domain containing protein</fullName>
    </submittedName>
</protein>
<dbReference type="RefSeq" id="XP_001314750.1">
    <property type="nucleotide sequence ID" value="XM_001314716.1"/>
</dbReference>
<evidence type="ECO:0000256" key="5">
    <source>
        <dbReference type="SAM" id="MobiDB-lite"/>
    </source>
</evidence>
<proteinExistence type="predicted"/>
<dbReference type="PROSITE" id="PS51294">
    <property type="entry name" value="HTH_MYB"/>
    <property type="match status" value="2"/>
</dbReference>
<keyword evidence="2 8" id="KW-0238">DNA-binding</keyword>
<name>A2EXX8_TRIV3</name>
<dbReference type="VEuPathDB" id="TrichDB:TVAGG3_0318110"/>
<dbReference type="GO" id="GO:0000978">
    <property type="term" value="F:RNA polymerase II cis-regulatory region sequence-specific DNA binding"/>
    <property type="evidence" value="ECO:0000318"/>
    <property type="project" value="GO_Central"/>
</dbReference>
<dbReference type="EMBL" id="DS113534">
    <property type="protein sequence ID" value="EAY02512.1"/>
    <property type="molecule type" value="Genomic_DNA"/>
</dbReference>
<dbReference type="Gene3D" id="1.10.10.60">
    <property type="entry name" value="Homeodomain-like"/>
    <property type="match status" value="2"/>
</dbReference>
<dbReference type="PROSITE" id="PS50090">
    <property type="entry name" value="MYB_LIKE"/>
    <property type="match status" value="2"/>
</dbReference>
<reference evidence="8" key="2">
    <citation type="journal article" date="2007" name="Science">
        <title>Draft genome sequence of the sexually transmitted pathogen Trichomonas vaginalis.</title>
        <authorList>
            <person name="Carlton J.M."/>
            <person name="Hirt R.P."/>
            <person name="Silva J.C."/>
            <person name="Delcher A.L."/>
            <person name="Schatz M."/>
            <person name="Zhao Q."/>
            <person name="Wortman J.R."/>
            <person name="Bidwell S.L."/>
            <person name="Alsmark U.C.M."/>
            <person name="Besteiro S."/>
            <person name="Sicheritz-Ponten T."/>
            <person name="Noel C.J."/>
            <person name="Dacks J.B."/>
            <person name="Foster P.G."/>
            <person name="Simillion C."/>
            <person name="Van de Peer Y."/>
            <person name="Miranda-Saavedra D."/>
            <person name="Barton G.J."/>
            <person name="Westrop G.D."/>
            <person name="Mueller S."/>
            <person name="Dessi D."/>
            <person name="Fiori P.L."/>
            <person name="Ren Q."/>
            <person name="Paulsen I."/>
            <person name="Zhang H."/>
            <person name="Bastida-Corcuera F.D."/>
            <person name="Simoes-Barbosa A."/>
            <person name="Brown M.T."/>
            <person name="Hayes R.D."/>
            <person name="Mukherjee M."/>
            <person name="Okumura C.Y."/>
            <person name="Schneider R."/>
            <person name="Smith A.J."/>
            <person name="Vanacova S."/>
            <person name="Villalvazo M."/>
            <person name="Haas B.J."/>
            <person name="Pertea M."/>
            <person name="Feldblyum T.V."/>
            <person name="Utterback T.R."/>
            <person name="Shu C.L."/>
            <person name="Osoegawa K."/>
            <person name="de Jong P.J."/>
            <person name="Hrdy I."/>
            <person name="Horvathova L."/>
            <person name="Zubacova Z."/>
            <person name="Dolezal P."/>
            <person name="Malik S.B."/>
            <person name="Logsdon J.M. Jr."/>
            <person name="Henze K."/>
            <person name="Gupta A."/>
            <person name="Wang C.C."/>
            <person name="Dunne R.L."/>
            <person name="Upcroft J.A."/>
            <person name="Upcroft P."/>
            <person name="White O."/>
            <person name="Salzberg S.L."/>
            <person name="Tang P."/>
            <person name="Chiu C.-H."/>
            <person name="Lee Y.-S."/>
            <person name="Embley T.M."/>
            <person name="Coombs G.H."/>
            <person name="Mottram J.C."/>
            <person name="Tachezy J."/>
            <person name="Fraser-Liggett C.M."/>
            <person name="Johnson P.J."/>
        </authorList>
    </citation>
    <scope>NUCLEOTIDE SEQUENCE [LARGE SCALE GENOMIC DNA]</scope>
    <source>
        <strain evidence="8">G3</strain>
    </source>
</reference>
<dbReference type="VEuPathDB" id="TrichDB:TVAG_020640"/>
<dbReference type="KEGG" id="tva:4760352"/>
<dbReference type="GO" id="GO:0006355">
    <property type="term" value="P:regulation of DNA-templated transcription"/>
    <property type="evidence" value="ECO:0000318"/>
    <property type="project" value="GO_Central"/>
</dbReference>
<dbReference type="PANTHER" id="PTHR46621:SF1">
    <property type="entry name" value="SNRNA-ACTIVATING PROTEIN COMPLEX SUBUNIT 4"/>
    <property type="match status" value="1"/>
</dbReference>
<dbReference type="InterPro" id="IPR017930">
    <property type="entry name" value="Myb_dom"/>
</dbReference>
<dbReference type="VEuPathDB" id="TrichDB:TVAGG3_0318120"/>
<gene>
    <name evidence="8" type="ORF">TVAG_020640</name>
    <name evidence="9" type="ORF">TVAG_020650</name>
</gene>
<dbReference type="InterPro" id="IPR051575">
    <property type="entry name" value="Myb-like_DNA-bd"/>
</dbReference>
<accession>A2EXX8</accession>
<dbReference type="CDD" id="cd00167">
    <property type="entry name" value="SANT"/>
    <property type="match status" value="2"/>
</dbReference>
<dbReference type="SMART" id="SM00717">
    <property type="entry name" value="SANT"/>
    <property type="match status" value="2"/>
</dbReference>
<dbReference type="KEGG" id="tva:4760351"/>
<dbReference type="eggNOG" id="KOG0048">
    <property type="taxonomic scope" value="Eukaryota"/>
</dbReference>
<feature type="domain" description="Myb-like" evidence="6">
    <location>
        <begin position="20"/>
        <end position="66"/>
    </location>
</feature>
<dbReference type="Pfam" id="PF00249">
    <property type="entry name" value="Myb_DNA-binding"/>
    <property type="match status" value="2"/>
</dbReference>
<dbReference type="GO" id="GO:0005634">
    <property type="term" value="C:nucleus"/>
    <property type="evidence" value="ECO:0000318"/>
    <property type="project" value="GO_Central"/>
</dbReference>
<dbReference type="GO" id="GO:0000981">
    <property type="term" value="F:DNA-binding transcription factor activity, RNA polymerase II-specific"/>
    <property type="evidence" value="ECO:0000318"/>
    <property type="project" value="GO_Central"/>
</dbReference>
<sequence length="222" mass="25663">MFAKRTSRHSEGSIGKPHPKMQFTPSEDAQLVKLVKTYGEGNWETIANIMGNRNIRQCKERYMKYLSPDINRCPFTEEEDNILIEKYNAFGPRWVKISKFFNNRTDAALKNRWNVLVRHHNNSSAGSSSSSSSTQTSASSPISEPDSDYEYTGRSQPSRSSKRRRSQTKKVQNTKTVPEKQIDTENTKEADIFSIFNNFEEEELLNFNFDLDLFSEESFKSF</sequence>
<evidence type="ECO:0000313" key="10">
    <source>
        <dbReference type="Proteomes" id="UP000001542"/>
    </source>
</evidence>